<keyword evidence="2" id="KW-0472">Membrane</keyword>
<feature type="transmembrane region" description="Helical" evidence="2">
    <location>
        <begin position="20"/>
        <end position="39"/>
    </location>
</feature>
<protein>
    <submittedName>
        <fullName evidence="3">Uncharacterized protein</fullName>
    </submittedName>
</protein>
<keyword evidence="2" id="KW-0812">Transmembrane</keyword>
<dbReference type="RefSeq" id="WP_255330197.1">
    <property type="nucleotide sequence ID" value="NZ_JAKZEU010000004.1"/>
</dbReference>
<dbReference type="EMBL" id="JAKZEU010000004">
    <property type="protein sequence ID" value="MCQ0971186.1"/>
    <property type="molecule type" value="Genomic_DNA"/>
</dbReference>
<evidence type="ECO:0000313" key="3">
    <source>
        <dbReference type="EMBL" id="MCQ0971186.1"/>
    </source>
</evidence>
<evidence type="ECO:0000256" key="2">
    <source>
        <dbReference type="SAM" id="Phobius"/>
    </source>
</evidence>
<comment type="caution">
    <text evidence="3">The sequence shown here is derived from an EMBL/GenBank/DDBJ whole genome shotgun (WGS) entry which is preliminary data.</text>
</comment>
<evidence type="ECO:0000313" key="4">
    <source>
        <dbReference type="Proteomes" id="UP001203945"/>
    </source>
</evidence>
<proteinExistence type="predicted"/>
<dbReference type="Proteomes" id="UP001203945">
    <property type="component" value="Unassembled WGS sequence"/>
</dbReference>
<keyword evidence="4" id="KW-1185">Reference proteome</keyword>
<feature type="region of interest" description="Disordered" evidence="1">
    <location>
        <begin position="43"/>
        <end position="77"/>
    </location>
</feature>
<feature type="compositionally biased region" description="Low complexity" evidence="1">
    <location>
        <begin position="62"/>
        <end position="77"/>
    </location>
</feature>
<name>A0ABT1MSM7_9RHOB</name>
<accession>A0ABT1MSM7</accession>
<gene>
    <name evidence="3" type="ORF">MLD63_12210</name>
</gene>
<keyword evidence="2" id="KW-1133">Transmembrane helix</keyword>
<evidence type="ECO:0000256" key="1">
    <source>
        <dbReference type="SAM" id="MobiDB-lite"/>
    </source>
</evidence>
<sequence>MSHRPDLPVEKEAKRHKPAIIAIIVALAAAVIAFLVFGADTSDVDMEPAPADSAATPDVSQDTPAETAPDAEPAPAN</sequence>
<reference evidence="3 4" key="1">
    <citation type="submission" date="2022-03" db="EMBL/GenBank/DDBJ databases">
        <authorList>
            <person name="He Y."/>
        </authorList>
    </citation>
    <scope>NUCLEOTIDE SEQUENCE [LARGE SCALE GENOMIC DNA]</scope>
    <source>
        <strain evidence="3 4">TK19116</strain>
    </source>
</reference>
<organism evidence="3 4">
    <name type="scientific">Paracoccus albicereus</name>
    <dbReference type="NCBI Taxonomy" id="2922394"/>
    <lineage>
        <taxon>Bacteria</taxon>
        <taxon>Pseudomonadati</taxon>
        <taxon>Pseudomonadota</taxon>
        <taxon>Alphaproteobacteria</taxon>
        <taxon>Rhodobacterales</taxon>
        <taxon>Paracoccaceae</taxon>
        <taxon>Paracoccus</taxon>
    </lineage>
</organism>